<dbReference type="Proteomes" id="UP000267517">
    <property type="component" value="Chromosome I"/>
</dbReference>
<proteinExistence type="predicted"/>
<protein>
    <submittedName>
        <fullName evidence="1">Uncharacterized protein</fullName>
    </submittedName>
</protein>
<evidence type="ECO:0000313" key="1">
    <source>
        <dbReference type="EMBL" id="BBA29487.1"/>
    </source>
</evidence>
<sequence>MIGCGLVQNFLAIFLPEWLSNLDVTLLTSYSHIYRLIFRYYTKLSTLSTIDAKIISLYLF</sequence>
<dbReference type="EMBL" id="AP018049">
    <property type="protein sequence ID" value="BBA29487.1"/>
    <property type="molecule type" value="Genomic_DNA"/>
</dbReference>
<accession>A0A250KIC0</accession>
<evidence type="ECO:0000313" key="2">
    <source>
        <dbReference type="Proteomes" id="UP000267517"/>
    </source>
</evidence>
<gene>
    <name evidence="1" type="ORF">PMEL1_01425</name>
</gene>
<name>A0A250KIC0_9BACT</name>
<organism evidence="1 2">
    <name type="scientific">Prevotella melaninogenica</name>
    <dbReference type="NCBI Taxonomy" id="28132"/>
    <lineage>
        <taxon>Bacteria</taxon>
        <taxon>Pseudomonadati</taxon>
        <taxon>Bacteroidota</taxon>
        <taxon>Bacteroidia</taxon>
        <taxon>Bacteroidales</taxon>
        <taxon>Prevotellaceae</taxon>
        <taxon>Prevotella</taxon>
    </lineage>
</organism>
<reference evidence="1 2" key="1">
    <citation type="submission" date="2017-05" db="EMBL/GenBank/DDBJ databases">
        <title>whole genome sequence of Prevotella melaninogenica GAI 07411.</title>
        <authorList>
            <person name="Kondo Y."/>
            <person name="Hoshino T."/>
        </authorList>
    </citation>
    <scope>NUCLEOTIDE SEQUENCE [LARGE SCALE GENOMIC DNA]</scope>
    <source>
        <strain evidence="1 2">GAI 07411</strain>
    </source>
</reference>
<dbReference type="AlphaFoldDB" id="A0A250KIC0"/>